<organism evidence="2 3">
    <name type="scientific">Massilia soli</name>
    <dbReference type="NCBI Taxonomy" id="2792854"/>
    <lineage>
        <taxon>Bacteria</taxon>
        <taxon>Pseudomonadati</taxon>
        <taxon>Pseudomonadota</taxon>
        <taxon>Betaproteobacteria</taxon>
        <taxon>Burkholderiales</taxon>
        <taxon>Oxalobacteraceae</taxon>
        <taxon>Telluria group</taxon>
        <taxon>Massilia</taxon>
    </lineage>
</organism>
<keyword evidence="1" id="KW-0732">Signal</keyword>
<accession>A0ABS7SK47</accession>
<name>A0ABS7SK47_9BURK</name>
<dbReference type="RefSeq" id="WP_223465900.1">
    <property type="nucleotide sequence ID" value="NZ_JAFBIL020000001.1"/>
</dbReference>
<dbReference type="PROSITE" id="PS51257">
    <property type="entry name" value="PROKAR_LIPOPROTEIN"/>
    <property type="match status" value="1"/>
</dbReference>
<comment type="caution">
    <text evidence="2">The sequence shown here is derived from an EMBL/GenBank/DDBJ whole genome shotgun (WGS) entry which is preliminary data.</text>
</comment>
<evidence type="ECO:0000313" key="3">
    <source>
        <dbReference type="Proteomes" id="UP000809349"/>
    </source>
</evidence>
<protein>
    <submittedName>
        <fullName evidence="2">Peptidoglycan-binding protein</fullName>
    </submittedName>
</protein>
<dbReference type="InterPro" id="IPR005534">
    <property type="entry name" value="Curli_assmbl/transp-comp_CsgG"/>
</dbReference>
<dbReference type="Proteomes" id="UP000809349">
    <property type="component" value="Unassembled WGS sequence"/>
</dbReference>
<dbReference type="EMBL" id="JAFBIL020000001">
    <property type="protein sequence ID" value="MBZ2206397.1"/>
    <property type="molecule type" value="Genomic_DNA"/>
</dbReference>
<evidence type="ECO:0000256" key="1">
    <source>
        <dbReference type="SAM" id="SignalP"/>
    </source>
</evidence>
<sequence>MKNASAIVILLPLLLSACANMQPSLGDPSAKTVATGSAGGATAQNANSQLERCDKTLGTLAIVEEANQPWLHQLTAEYRIQSTVPLLRLIIQQSNCFVIVERGRAFNNMQGERELMQSGELRKSSNLGKGMMVAADYTATPSVSFAAKGTRGLGGLVGGRIGAVASLIGGSMTSNEASAMLLLTDNRSGIQLAAAEGSASNWDFGVVGALFNGAGAGGGGFSKTPQGKVLTAAFMDSYNQMVKAVRTYKAQSVEGGLGTGGVLKTN</sequence>
<reference evidence="2 3" key="2">
    <citation type="submission" date="2021-08" db="EMBL/GenBank/DDBJ databases">
        <title>Massilia sp. R798.</title>
        <authorList>
            <person name="Baek J.H."/>
            <person name="Jung H.S."/>
            <person name="Kim K.R."/>
            <person name="Jeon C.O."/>
        </authorList>
    </citation>
    <scope>NUCLEOTIDE SEQUENCE [LARGE SCALE GENOMIC DNA]</scope>
    <source>
        <strain evidence="2 3">R798</strain>
    </source>
</reference>
<dbReference type="Pfam" id="PF03783">
    <property type="entry name" value="CsgG"/>
    <property type="match status" value="1"/>
</dbReference>
<feature type="signal peptide" evidence="1">
    <location>
        <begin position="1"/>
        <end position="21"/>
    </location>
</feature>
<evidence type="ECO:0000313" key="2">
    <source>
        <dbReference type="EMBL" id="MBZ2206397.1"/>
    </source>
</evidence>
<keyword evidence="3" id="KW-1185">Reference proteome</keyword>
<feature type="chain" id="PRO_5046622907" evidence="1">
    <location>
        <begin position="22"/>
        <end position="266"/>
    </location>
</feature>
<proteinExistence type="predicted"/>
<gene>
    <name evidence="2" type="ORF">I4X03_003875</name>
</gene>
<reference evidence="2 3" key="1">
    <citation type="submission" date="2021-01" db="EMBL/GenBank/DDBJ databases">
        <authorList>
            <person name="Ruan W."/>
            <person name="Khan S.A."/>
            <person name="Jeon C.O."/>
        </authorList>
    </citation>
    <scope>NUCLEOTIDE SEQUENCE [LARGE SCALE GENOMIC DNA]</scope>
    <source>
        <strain evidence="2 3">R798</strain>
    </source>
</reference>